<dbReference type="AlphaFoldDB" id="A0A0W0G1Z3"/>
<sequence>MCPTALTSEGLAALRVDGLIRAQTLCRMVAVMMMNGGITTNPTTTSEGSVEMLMEEYDRDIQLLFVGADPKKVRMLSVEERVATGWQPTSDVPATPQLGAVEEMPDIDDRPDTSYDYDTELYGDGES</sequence>
<proteinExistence type="predicted"/>
<accession>A0A0W0G1Z3</accession>
<feature type="region of interest" description="Disordered" evidence="1">
    <location>
        <begin position="87"/>
        <end position="127"/>
    </location>
</feature>
<comment type="caution">
    <text evidence="2">The sequence shown here is derived from an EMBL/GenBank/DDBJ whole genome shotgun (WGS) entry which is preliminary data.</text>
</comment>
<protein>
    <recommendedName>
        <fullName evidence="4">Reverse transcriptase-rnase h-integrase</fullName>
    </recommendedName>
</protein>
<feature type="compositionally biased region" description="Acidic residues" evidence="1">
    <location>
        <begin position="115"/>
        <end position="127"/>
    </location>
</feature>
<evidence type="ECO:0000313" key="3">
    <source>
        <dbReference type="Proteomes" id="UP000054988"/>
    </source>
</evidence>
<evidence type="ECO:0008006" key="4">
    <source>
        <dbReference type="Google" id="ProtNLM"/>
    </source>
</evidence>
<reference evidence="2 3" key="1">
    <citation type="submission" date="2015-12" db="EMBL/GenBank/DDBJ databases">
        <title>Draft genome sequence of Moniliophthora roreri, the causal agent of frosty pod rot of cacao.</title>
        <authorList>
            <person name="Aime M.C."/>
            <person name="Diaz-Valderrama J.R."/>
            <person name="Kijpornyongpan T."/>
            <person name="Phillips-Mora W."/>
        </authorList>
    </citation>
    <scope>NUCLEOTIDE SEQUENCE [LARGE SCALE GENOMIC DNA]</scope>
    <source>
        <strain evidence="2 3">MCA 2952</strain>
    </source>
</reference>
<organism evidence="2 3">
    <name type="scientific">Moniliophthora roreri</name>
    <name type="common">Frosty pod rot fungus</name>
    <name type="synonym">Monilia roreri</name>
    <dbReference type="NCBI Taxonomy" id="221103"/>
    <lineage>
        <taxon>Eukaryota</taxon>
        <taxon>Fungi</taxon>
        <taxon>Dikarya</taxon>
        <taxon>Basidiomycota</taxon>
        <taxon>Agaricomycotina</taxon>
        <taxon>Agaricomycetes</taxon>
        <taxon>Agaricomycetidae</taxon>
        <taxon>Agaricales</taxon>
        <taxon>Marasmiineae</taxon>
        <taxon>Marasmiaceae</taxon>
        <taxon>Moniliophthora</taxon>
    </lineage>
</organism>
<gene>
    <name evidence="2" type="ORF">WG66_4830</name>
</gene>
<evidence type="ECO:0000313" key="2">
    <source>
        <dbReference type="EMBL" id="KTB42589.1"/>
    </source>
</evidence>
<name>A0A0W0G1Z3_MONRR</name>
<evidence type="ECO:0000256" key="1">
    <source>
        <dbReference type="SAM" id="MobiDB-lite"/>
    </source>
</evidence>
<dbReference type="EMBL" id="LATX01001315">
    <property type="protein sequence ID" value="KTB42589.1"/>
    <property type="molecule type" value="Genomic_DNA"/>
</dbReference>
<dbReference type="Proteomes" id="UP000054988">
    <property type="component" value="Unassembled WGS sequence"/>
</dbReference>